<evidence type="ECO:0000256" key="1">
    <source>
        <dbReference type="ARBA" id="ARBA00005672"/>
    </source>
</evidence>
<dbReference type="GO" id="GO:0016567">
    <property type="term" value="P:protein ubiquitination"/>
    <property type="evidence" value="ECO:0007669"/>
    <property type="project" value="TreeGrafter"/>
</dbReference>
<evidence type="ECO:0000259" key="5">
    <source>
        <dbReference type="Pfam" id="PF23609"/>
    </source>
</evidence>
<dbReference type="PROSITE" id="PS50082">
    <property type="entry name" value="WD_REPEATS_2"/>
    <property type="match status" value="2"/>
</dbReference>
<sequence>MFSSAGAVHGGPPQARLLEALKCEGEGHRFVSATSNPQEDSNEIQVLHFDEEASSLRHVASYTHPEAATAICPAGVDSDHLLTASPTGVALWKLQEDLPEVVSEHPDPGSVKELGQLAKASIGHVTSLATQPTQQEPKIAAGREQGVSLFTLGSLTPTENLEIPGDPRPHVDRQVRRCTWDPHTPRVLCCAYDTAAILWDSRDSARPTQSFTAHKYGATDIDFNPNRPMVIMSAGEDRLVKFWDLRHTQAPIRVLAGHTHWVTTARYNRFHDQLVLSAGTDGAVNLWRVSSISSSPILDYDGEPGMKTETMDSKVNTYDDHEEAVYSAAWSASDAWVFASLSFDGRVVVSFVPSTEKYKILL</sequence>
<dbReference type="PROSITE" id="PS50294">
    <property type="entry name" value="WD_REPEATS_REGION"/>
    <property type="match status" value="2"/>
</dbReference>
<dbReference type="PANTHER" id="PTHR14205:SF15">
    <property type="entry name" value="EARP AND GARP COMPLEX-INTERACTING PROTEIN 1"/>
    <property type="match status" value="1"/>
</dbReference>
<evidence type="ECO:0000256" key="3">
    <source>
        <dbReference type="ARBA" id="ARBA00022737"/>
    </source>
</evidence>
<organism evidence="6">
    <name type="scientific">Rhizochromulina marina</name>
    <dbReference type="NCBI Taxonomy" id="1034831"/>
    <lineage>
        <taxon>Eukaryota</taxon>
        <taxon>Sar</taxon>
        <taxon>Stramenopiles</taxon>
        <taxon>Ochrophyta</taxon>
        <taxon>Dictyochophyceae</taxon>
        <taxon>Rhizochromulinales</taxon>
        <taxon>Rhizochromulina</taxon>
    </lineage>
</organism>
<evidence type="ECO:0000256" key="2">
    <source>
        <dbReference type="ARBA" id="ARBA00022574"/>
    </source>
</evidence>
<comment type="similarity">
    <text evidence="1">Belongs to the WD repeat EIPR1 family.</text>
</comment>
<dbReference type="Pfam" id="PF23609">
    <property type="entry name" value="Beta-prop_EIPR1"/>
    <property type="match status" value="1"/>
</dbReference>
<dbReference type="PANTHER" id="PTHR14205">
    <property type="entry name" value="WD-REPEAT PROTEIN"/>
    <property type="match status" value="1"/>
</dbReference>
<name>A0A7S2RE55_9STRA</name>
<evidence type="ECO:0000313" key="6">
    <source>
        <dbReference type="EMBL" id="CAD9668487.1"/>
    </source>
</evidence>
<dbReference type="InterPro" id="IPR001680">
    <property type="entry name" value="WD40_rpt"/>
</dbReference>
<dbReference type="SMART" id="SM00320">
    <property type="entry name" value="WD40"/>
    <property type="match status" value="5"/>
</dbReference>
<dbReference type="AlphaFoldDB" id="A0A7S2RE55"/>
<feature type="domain" description="EIPR1-like beta-propeller" evidence="5">
    <location>
        <begin position="5"/>
        <end position="287"/>
    </location>
</feature>
<dbReference type="EMBL" id="HBHJ01005493">
    <property type="protein sequence ID" value="CAD9668487.1"/>
    <property type="molecule type" value="Transcribed_RNA"/>
</dbReference>
<dbReference type="PROSITE" id="PS00678">
    <property type="entry name" value="WD_REPEATS_1"/>
    <property type="match status" value="1"/>
</dbReference>
<keyword evidence="3" id="KW-0677">Repeat</keyword>
<feature type="repeat" description="WD" evidence="4">
    <location>
        <begin position="211"/>
        <end position="253"/>
    </location>
</feature>
<dbReference type="InterPro" id="IPR019775">
    <property type="entry name" value="WD40_repeat_CS"/>
</dbReference>
<feature type="repeat" description="WD" evidence="4">
    <location>
        <begin position="255"/>
        <end position="291"/>
    </location>
</feature>
<accession>A0A7S2RE55</accession>
<dbReference type="InterPro" id="IPR015943">
    <property type="entry name" value="WD40/YVTN_repeat-like_dom_sf"/>
</dbReference>
<keyword evidence="2 4" id="KW-0853">WD repeat</keyword>
<dbReference type="Gene3D" id="2.130.10.10">
    <property type="entry name" value="YVTN repeat-like/Quinoprotein amine dehydrogenase"/>
    <property type="match status" value="1"/>
</dbReference>
<dbReference type="InterPro" id="IPR059104">
    <property type="entry name" value="Beta-prop_EIPR1-like"/>
</dbReference>
<dbReference type="InterPro" id="IPR040323">
    <property type="entry name" value="EIPR1"/>
</dbReference>
<evidence type="ECO:0000256" key="4">
    <source>
        <dbReference type="PROSITE-ProRule" id="PRU00221"/>
    </source>
</evidence>
<protein>
    <recommendedName>
        <fullName evidence="5">EIPR1-like beta-propeller domain-containing protein</fullName>
    </recommendedName>
</protein>
<gene>
    <name evidence="6" type="ORF">RMAR1173_LOCUS3622</name>
</gene>
<dbReference type="SUPFAM" id="SSF50978">
    <property type="entry name" value="WD40 repeat-like"/>
    <property type="match status" value="1"/>
</dbReference>
<proteinExistence type="inferred from homology"/>
<dbReference type="InterPro" id="IPR036322">
    <property type="entry name" value="WD40_repeat_dom_sf"/>
</dbReference>
<dbReference type="Pfam" id="PF00400">
    <property type="entry name" value="WD40"/>
    <property type="match status" value="1"/>
</dbReference>
<reference evidence="6" key="1">
    <citation type="submission" date="2021-01" db="EMBL/GenBank/DDBJ databases">
        <authorList>
            <person name="Corre E."/>
            <person name="Pelletier E."/>
            <person name="Niang G."/>
            <person name="Scheremetjew M."/>
            <person name="Finn R."/>
            <person name="Kale V."/>
            <person name="Holt S."/>
            <person name="Cochrane G."/>
            <person name="Meng A."/>
            <person name="Brown T."/>
            <person name="Cohen L."/>
        </authorList>
    </citation>
    <scope>NUCLEOTIDE SEQUENCE</scope>
    <source>
        <strain evidence="6">CCMP1243</strain>
    </source>
</reference>